<dbReference type="SUPFAM" id="SSF56925">
    <property type="entry name" value="OMPA-like"/>
    <property type="match status" value="1"/>
</dbReference>
<proteinExistence type="predicted"/>
<feature type="signal peptide" evidence="2">
    <location>
        <begin position="1"/>
        <end position="21"/>
    </location>
</feature>
<protein>
    <submittedName>
        <fullName evidence="4">Opacity protein-like surface antigen</fullName>
    </submittedName>
</protein>
<dbReference type="AlphaFoldDB" id="A0A3D9HK17"/>
<name>A0A3D9HK17_9PROT</name>
<dbReference type="Proteomes" id="UP000256845">
    <property type="component" value="Unassembled WGS sequence"/>
</dbReference>
<evidence type="ECO:0000256" key="1">
    <source>
        <dbReference type="ARBA" id="ARBA00022729"/>
    </source>
</evidence>
<keyword evidence="5" id="KW-1185">Reference proteome</keyword>
<evidence type="ECO:0000256" key="2">
    <source>
        <dbReference type="SAM" id="SignalP"/>
    </source>
</evidence>
<dbReference type="Gene3D" id="2.40.160.20">
    <property type="match status" value="1"/>
</dbReference>
<dbReference type="EMBL" id="QRDW01000005">
    <property type="protein sequence ID" value="RED49804.1"/>
    <property type="molecule type" value="Genomic_DNA"/>
</dbReference>
<dbReference type="InterPro" id="IPR011250">
    <property type="entry name" value="OMP/PagP_B-barrel"/>
</dbReference>
<dbReference type="InterPro" id="IPR027385">
    <property type="entry name" value="Beta-barrel_OMP"/>
</dbReference>
<reference evidence="4 5" key="1">
    <citation type="submission" date="2018-07" db="EMBL/GenBank/DDBJ databases">
        <title>Genomic Encyclopedia of Type Strains, Phase III (KMG-III): the genomes of soil and plant-associated and newly described type strains.</title>
        <authorList>
            <person name="Whitman W."/>
        </authorList>
    </citation>
    <scope>NUCLEOTIDE SEQUENCE [LARGE SCALE GENOMIC DNA]</scope>
    <source>
        <strain evidence="4 5">CECT 8488</strain>
    </source>
</reference>
<comment type="caution">
    <text evidence="4">The sequence shown here is derived from an EMBL/GenBank/DDBJ whole genome shotgun (WGS) entry which is preliminary data.</text>
</comment>
<dbReference type="Pfam" id="PF13505">
    <property type="entry name" value="OMP_b-brl"/>
    <property type="match status" value="1"/>
</dbReference>
<organism evidence="4 5">
    <name type="scientific">Aestuariispira insulae</name>
    <dbReference type="NCBI Taxonomy" id="1461337"/>
    <lineage>
        <taxon>Bacteria</taxon>
        <taxon>Pseudomonadati</taxon>
        <taxon>Pseudomonadota</taxon>
        <taxon>Alphaproteobacteria</taxon>
        <taxon>Rhodospirillales</taxon>
        <taxon>Kiloniellaceae</taxon>
        <taxon>Aestuariispira</taxon>
    </lineage>
</organism>
<dbReference type="RefSeq" id="WP_115937051.1">
    <property type="nucleotide sequence ID" value="NZ_QRDW01000005.1"/>
</dbReference>
<accession>A0A3D9HK17</accession>
<evidence type="ECO:0000313" key="5">
    <source>
        <dbReference type="Proteomes" id="UP000256845"/>
    </source>
</evidence>
<feature type="domain" description="Outer membrane protein beta-barrel" evidence="3">
    <location>
        <begin position="8"/>
        <end position="210"/>
    </location>
</feature>
<dbReference type="OrthoDB" id="189250at2"/>
<gene>
    <name evidence="4" type="ORF">DFP90_105176</name>
</gene>
<evidence type="ECO:0000313" key="4">
    <source>
        <dbReference type="EMBL" id="RED49804.1"/>
    </source>
</evidence>
<feature type="chain" id="PRO_5017580958" evidence="2">
    <location>
        <begin position="22"/>
        <end position="210"/>
    </location>
</feature>
<sequence length="210" mass="21944">MRIVSSLAAIAIMGMPAMVLADGHGGGGNFYAGGSLGYAILDDVDFKESGSNATTKTADFDGSFAAALRGGYDYGDIRAELEIGYRSFDVDSVSTGTNPSGDADFYSVMVNGAYDFDTGTAYTPYVMLGLGVGIVEGNISYTSSDGSTVEDKNFYGVAPAGQIGLGVAYEMNEDVDVVGGYSLLMAPQDETGEDDTIMMHSLMIGLNYNF</sequence>
<keyword evidence="1 2" id="KW-0732">Signal</keyword>
<evidence type="ECO:0000259" key="3">
    <source>
        <dbReference type="Pfam" id="PF13505"/>
    </source>
</evidence>